<dbReference type="SUPFAM" id="SSF50998">
    <property type="entry name" value="Quinoprotein alcohol dehydrogenase-like"/>
    <property type="match status" value="1"/>
</dbReference>
<organism evidence="3 4">
    <name type="scientific">Aliidongia dinghuensis</name>
    <dbReference type="NCBI Taxonomy" id="1867774"/>
    <lineage>
        <taxon>Bacteria</taxon>
        <taxon>Pseudomonadati</taxon>
        <taxon>Pseudomonadota</taxon>
        <taxon>Alphaproteobacteria</taxon>
        <taxon>Rhodospirillales</taxon>
        <taxon>Dongiaceae</taxon>
        <taxon>Aliidongia</taxon>
    </lineage>
</organism>
<dbReference type="PANTHER" id="PTHR34512">
    <property type="entry name" value="CELL SURFACE PROTEIN"/>
    <property type="match status" value="1"/>
</dbReference>
<feature type="domain" description="Pyrrolo-quinoline quinone repeat" evidence="2">
    <location>
        <begin position="369"/>
        <end position="441"/>
    </location>
</feature>
<evidence type="ECO:0000256" key="1">
    <source>
        <dbReference type="SAM" id="SignalP"/>
    </source>
</evidence>
<dbReference type="Pfam" id="PF13360">
    <property type="entry name" value="PQQ_2"/>
    <property type="match status" value="3"/>
</dbReference>
<evidence type="ECO:0000313" key="4">
    <source>
        <dbReference type="Proteomes" id="UP000646365"/>
    </source>
</evidence>
<dbReference type="PROSITE" id="PS51257">
    <property type="entry name" value="PROKAR_LIPOPROTEIN"/>
    <property type="match status" value="1"/>
</dbReference>
<dbReference type="AlphaFoldDB" id="A0A8J2YWI3"/>
<dbReference type="PANTHER" id="PTHR34512:SF30">
    <property type="entry name" value="OUTER MEMBRANE PROTEIN ASSEMBLY FACTOR BAMB"/>
    <property type="match status" value="1"/>
</dbReference>
<dbReference type="InterPro" id="IPR015943">
    <property type="entry name" value="WD40/YVTN_repeat-like_dom_sf"/>
</dbReference>
<name>A0A8J2YWI3_9PROT</name>
<evidence type="ECO:0000259" key="2">
    <source>
        <dbReference type="Pfam" id="PF13360"/>
    </source>
</evidence>
<protein>
    <submittedName>
        <fullName evidence="3">Pyrrolo-quinoline quinone</fullName>
    </submittedName>
</protein>
<feature type="signal peptide" evidence="1">
    <location>
        <begin position="1"/>
        <end position="21"/>
    </location>
</feature>
<dbReference type="Gene3D" id="2.130.10.10">
    <property type="entry name" value="YVTN repeat-like/Quinoprotein amine dehydrogenase"/>
    <property type="match status" value="1"/>
</dbReference>
<accession>A0A8J2YWI3</accession>
<dbReference type="InterPro" id="IPR018391">
    <property type="entry name" value="PQQ_b-propeller_rpt"/>
</dbReference>
<proteinExistence type="predicted"/>
<reference evidence="3" key="2">
    <citation type="submission" date="2020-09" db="EMBL/GenBank/DDBJ databases">
        <authorList>
            <person name="Sun Q."/>
            <person name="Zhou Y."/>
        </authorList>
    </citation>
    <scope>NUCLEOTIDE SEQUENCE</scope>
    <source>
        <strain evidence="3">CGMCC 1.15725</strain>
    </source>
</reference>
<dbReference type="EMBL" id="BMJQ01000008">
    <property type="protein sequence ID" value="GGF25002.1"/>
    <property type="molecule type" value="Genomic_DNA"/>
</dbReference>
<keyword evidence="1" id="KW-0732">Signal</keyword>
<dbReference type="InterPro" id="IPR011047">
    <property type="entry name" value="Quinoprotein_ADH-like_sf"/>
</dbReference>
<comment type="caution">
    <text evidence="3">The sequence shown here is derived from an EMBL/GenBank/DDBJ whole genome shotgun (WGS) entry which is preliminary data.</text>
</comment>
<keyword evidence="4" id="KW-1185">Reference proteome</keyword>
<feature type="domain" description="Pyrrolo-quinoline quinone repeat" evidence="2">
    <location>
        <begin position="91"/>
        <end position="147"/>
    </location>
</feature>
<sequence>MRSVLSVKKLTVLLVLPLALAACDTFGKKKKDPIPGERISVLALEKQLEPDPDLASLQVELPRPAVNQNWPQASGVPAHVMEHPALSDSLKEAWQADVGEGASRYAEVLAGPVVADGVVYAKDSKSQVTAFRAADGKQQWQVDVAPEDNDGQAWGGGISYDGGKLFVTTGYGQVVALNAADGKEAWRTNLGIPMREAPTIADGHVLVVDVDNEIFALNEATGEKQWTYAGIPETAELAGGSSPAVENGTVVVPFSSGELVALRIENGRTVWQDSLAATRRFDAISTLADIHGRPVIDRGRVIAVSHSGRVASIDLRTGERAWEQEVGGTYTPWVAGDFIYLLSTGGEVICLTRADGRVRWLTQLDQWEDMEDKSGPIHWAGPILAGDRLIVVASNGQAWSLSPYTGKALGRIDLPEGSFLSPVVADNTLYLMTNDGQLTALR</sequence>
<gene>
    <name evidence="3" type="ORF">GCM10011611_33820</name>
</gene>
<dbReference type="SMART" id="SM00564">
    <property type="entry name" value="PQQ"/>
    <property type="match status" value="7"/>
</dbReference>
<evidence type="ECO:0000313" key="3">
    <source>
        <dbReference type="EMBL" id="GGF25002.1"/>
    </source>
</evidence>
<reference evidence="3" key="1">
    <citation type="journal article" date="2014" name="Int. J. Syst. Evol. Microbiol.">
        <title>Complete genome sequence of Corynebacterium casei LMG S-19264T (=DSM 44701T), isolated from a smear-ripened cheese.</title>
        <authorList>
            <consortium name="US DOE Joint Genome Institute (JGI-PGF)"/>
            <person name="Walter F."/>
            <person name="Albersmeier A."/>
            <person name="Kalinowski J."/>
            <person name="Ruckert C."/>
        </authorList>
    </citation>
    <scope>NUCLEOTIDE SEQUENCE</scope>
    <source>
        <strain evidence="3">CGMCC 1.15725</strain>
    </source>
</reference>
<feature type="domain" description="Pyrrolo-quinoline quinone repeat" evidence="2">
    <location>
        <begin position="153"/>
        <end position="360"/>
    </location>
</feature>
<dbReference type="Proteomes" id="UP000646365">
    <property type="component" value="Unassembled WGS sequence"/>
</dbReference>
<dbReference type="InterPro" id="IPR002372">
    <property type="entry name" value="PQQ_rpt_dom"/>
</dbReference>
<feature type="chain" id="PRO_5035223025" evidence="1">
    <location>
        <begin position="22"/>
        <end position="442"/>
    </location>
</feature>